<dbReference type="PRINTS" id="PR00385">
    <property type="entry name" value="P450"/>
</dbReference>
<keyword evidence="6 12" id="KW-0479">Metal-binding</keyword>
<evidence type="ECO:0000256" key="6">
    <source>
        <dbReference type="ARBA" id="ARBA00022723"/>
    </source>
</evidence>
<evidence type="ECO:0000256" key="8">
    <source>
        <dbReference type="ARBA" id="ARBA00023002"/>
    </source>
</evidence>
<dbReference type="InterPro" id="IPR001128">
    <property type="entry name" value="Cyt_P450"/>
</dbReference>
<comment type="cofactor">
    <cofactor evidence="1 12">
        <name>heme</name>
        <dbReference type="ChEBI" id="CHEBI:30413"/>
    </cofactor>
</comment>
<dbReference type="Proteomes" id="UP001163823">
    <property type="component" value="Chromosome 2"/>
</dbReference>
<dbReference type="Pfam" id="PF00067">
    <property type="entry name" value="p450"/>
    <property type="match status" value="1"/>
</dbReference>
<evidence type="ECO:0000256" key="12">
    <source>
        <dbReference type="PIRSR" id="PIRSR602401-1"/>
    </source>
</evidence>
<dbReference type="CDD" id="cd11064">
    <property type="entry name" value="CYP86A"/>
    <property type="match status" value="1"/>
</dbReference>
<feature type="binding site" description="axial binding residue" evidence="12">
    <location>
        <position position="459"/>
    </location>
    <ligand>
        <name>heme</name>
        <dbReference type="ChEBI" id="CHEBI:30413"/>
    </ligand>
    <ligandPart>
        <name>Fe</name>
        <dbReference type="ChEBI" id="CHEBI:18248"/>
    </ligandPart>
</feature>
<comment type="caution">
    <text evidence="13">The sequence shown here is derived from an EMBL/GenBank/DDBJ whole genome shotgun (WGS) entry which is preliminary data.</text>
</comment>
<name>A0AAD7VKH0_QUISA</name>
<sequence>MFIFPLLLLISLGFFLILSISFPFILQYLYNNYNNTKSSSTNYNGPPSYPIIGCLISFYENRRRLLDWYTDLLSESTTKTIVINRLGARRTIVTANPENVEYVLKTNFNNFPKGKPFTEILGNLLGYGIFNVDGELWSTQRKLASHEFSTNLLREFTVKTLRDEVQGRLIPLLDSVSERKEVVDLQEILRRFAFDTICKVSLGTDPNCLNDLSCVPPLVKAFDSASQISAMRSMAPVFLVWKIKRVLNIGSERSLKQAVRVVHDWVLEIIRNKKEEGKNSNGDLLSRLLMAGHDEEVIRDMVISFIMAGRDTTSSAMTWLFHLLSKNPSKNEMIVREMKSVFGNKSDDDDQRDFDYEGLKELRFLKACLCESMRLYPPVAWDSKHADGNDVLPDGTVVEKGDRVTYFPYGMGRMEELWGKDWHEFKPDRWFNEPGENFATLKSISPYKFPVFQAGPRVCLGKEMAFIQMKYVVASILKRFEIKPVCMKQPVFVPLLTAHMAGGFKVMVHKKSQNEKLIVEGA</sequence>
<keyword evidence="5" id="KW-0812">Transmembrane</keyword>
<keyword evidence="4 12" id="KW-0349">Heme</keyword>
<keyword evidence="9 12" id="KW-0408">Iron</keyword>
<proteinExistence type="inferred from homology"/>
<accession>A0AAD7VKH0</accession>
<organism evidence="13 14">
    <name type="scientific">Quillaja saponaria</name>
    <name type="common">Soap bark tree</name>
    <dbReference type="NCBI Taxonomy" id="32244"/>
    <lineage>
        <taxon>Eukaryota</taxon>
        <taxon>Viridiplantae</taxon>
        <taxon>Streptophyta</taxon>
        <taxon>Embryophyta</taxon>
        <taxon>Tracheophyta</taxon>
        <taxon>Spermatophyta</taxon>
        <taxon>Magnoliopsida</taxon>
        <taxon>eudicotyledons</taxon>
        <taxon>Gunneridae</taxon>
        <taxon>Pentapetalae</taxon>
        <taxon>rosids</taxon>
        <taxon>fabids</taxon>
        <taxon>Fabales</taxon>
        <taxon>Quillajaceae</taxon>
        <taxon>Quillaja</taxon>
    </lineage>
</organism>
<keyword evidence="14" id="KW-1185">Reference proteome</keyword>
<keyword evidence="8" id="KW-0560">Oxidoreductase</keyword>
<keyword evidence="7" id="KW-1133">Transmembrane helix</keyword>
<dbReference type="InterPro" id="IPR036396">
    <property type="entry name" value="Cyt_P450_sf"/>
</dbReference>
<dbReference type="GO" id="GO:0016705">
    <property type="term" value="F:oxidoreductase activity, acting on paired donors, with incorporation or reduction of molecular oxygen"/>
    <property type="evidence" value="ECO:0007669"/>
    <property type="project" value="InterPro"/>
</dbReference>
<evidence type="ECO:0000256" key="1">
    <source>
        <dbReference type="ARBA" id="ARBA00001971"/>
    </source>
</evidence>
<dbReference type="AlphaFoldDB" id="A0AAD7VKH0"/>
<evidence type="ECO:0000256" key="4">
    <source>
        <dbReference type="ARBA" id="ARBA00022617"/>
    </source>
</evidence>
<dbReference type="GO" id="GO:0004497">
    <property type="term" value="F:monooxygenase activity"/>
    <property type="evidence" value="ECO:0007669"/>
    <property type="project" value="UniProtKB-KW"/>
</dbReference>
<evidence type="ECO:0000256" key="3">
    <source>
        <dbReference type="ARBA" id="ARBA00010617"/>
    </source>
</evidence>
<evidence type="ECO:0000313" key="14">
    <source>
        <dbReference type="Proteomes" id="UP001163823"/>
    </source>
</evidence>
<dbReference type="GO" id="GO:0016020">
    <property type="term" value="C:membrane"/>
    <property type="evidence" value="ECO:0007669"/>
    <property type="project" value="UniProtKB-SubCell"/>
</dbReference>
<protein>
    <submittedName>
        <fullName evidence="13">Cytochrome P450 family protein</fullName>
    </submittedName>
</protein>
<evidence type="ECO:0000256" key="11">
    <source>
        <dbReference type="ARBA" id="ARBA00023136"/>
    </source>
</evidence>
<comment type="subcellular location">
    <subcellularLocation>
        <location evidence="2">Membrane</location>
        <topology evidence="2">Single-pass membrane protein</topology>
    </subcellularLocation>
</comment>
<dbReference type="GO" id="GO:0020037">
    <property type="term" value="F:heme binding"/>
    <property type="evidence" value="ECO:0007669"/>
    <property type="project" value="InterPro"/>
</dbReference>
<comment type="similarity">
    <text evidence="3">Belongs to the cytochrome P450 family.</text>
</comment>
<dbReference type="PRINTS" id="PR00463">
    <property type="entry name" value="EP450I"/>
</dbReference>
<evidence type="ECO:0000256" key="9">
    <source>
        <dbReference type="ARBA" id="ARBA00023004"/>
    </source>
</evidence>
<dbReference type="KEGG" id="qsa:O6P43_002551"/>
<gene>
    <name evidence="13" type="ORF">O6P43_002551</name>
</gene>
<evidence type="ECO:0000256" key="7">
    <source>
        <dbReference type="ARBA" id="ARBA00022989"/>
    </source>
</evidence>
<evidence type="ECO:0000256" key="10">
    <source>
        <dbReference type="ARBA" id="ARBA00023033"/>
    </source>
</evidence>
<evidence type="ECO:0000256" key="5">
    <source>
        <dbReference type="ARBA" id="ARBA00022692"/>
    </source>
</evidence>
<keyword evidence="11" id="KW-0472">Membrane</keyword>
<reference evidence="13" key="1">
    <citation type="journal article" date="2023" name="Science">
        <title>Elucidation of the pathway for biosynthesis of saponin adjuvants from the soapbark tree.</title>
        <authorList>
            <person name="Reed J."/>
            <person name="Orme A."/>
            <person name="El-Demerdash A."/>
            <person name="Owen C."/>
            <person name="Martin L.B.B."/>
            <person name="Misra R.C."/>
            <person name="Kikuchi S."/>
            <person name="Rejzek M."/>
            <person name="Martin A.C."/>
            <person name="Harkess A."/>
            <person name="Leebens-Mack J."/>
            <person name="Louveau T."/>
            <person name="Stephenson M.J."/>
            <person name="Osbourn A."/>
        </authorList>
    </citation>
    <scope>NUCLEOTIDE SEQUENCE</scope>
    <source>
        <strain evidence="13">S10</strain>
    </source>
</reference>
<dbReference type="InterPro" id="IPR002401">
    <property type="entry name" value="Cyt_P450_E_grp-I"/>
</dbReference>
<dbReference type="GO" id="GO:0005506">
    <property type="term" value="F:iron ion binding"/>
    <property type="evidence" value="ECO:0007669"/>
    <property type="project" value="InterPro"/>
</dbReference>
<keyword evidence="10" id="KW-0503">Monooxygenase</keyword>
<evidence type="ECO:0000256" key="2">
    <source>
        <dbReference type="ARBA" id="ARBA00004167"/>
    </source>
</evidence>
<dbReference type="SUPFAM" id="SSF48264">
    <property type="entry name" value="Cytochrome P450"/>
    <property type="match status" value="1"/>
</dbReference>
<dbReference type="PANTHER" id="PTHR24296">
    <property type="entry name" value="CYTOCHROME P450"/>
    <property type="match status" value="1"/>
</dbReference>
<dbReference type="EMBL" id="JARAOO010000002">
    <property type="protein sequence ID" value="KAJ7979117.1"/>
    <property type="molecule type" value="Genomic_DNA"/>
</dbReference>
<evidence type="ECO:0000313" key="13">
    <source>
        <dbReference type="EMBL" id="KAJ7979117.1"/>
    </source>
</evidence>
<dbReference type="FunFam" id="1.10.630.10:FF:000044">
    <property type="entry name" value="Cytochrome P450"/>
    <property type="match status" value="1"/>
</dbReference>
<dbReference type="Gene3D" id="1.10.630.10">
    <property type="entry name" value="Cytochrome P450"/>
    <property type="match status" value="1"/>
</dbReference>